<accession>A0A3P7LJC7</accession>
<evidence type="ECO:0000313" key="3">
    <source>
        <dbReference type="Proteomes" id="UP000281553"/>
    </source>
</evidence>
<dbReference type="SUPFAM" id="SSF103652">
    <property type="entry name" value="G protein-binding domain"/>
    <property type="match status" value="1"/>
</dbReference>
<dbReference type="EMBL" id="UYRU01067622">
    <property type="protein sequence ID" value="VDN16934.1"/>
    <property type="molecule type" value="Genomic_DNA"/>
</dbReference>
<proteinExistence type="predicted"/>
<organism evidence="2 3">
    <name type="scientific">Dibothriocephalus latus</name>
    <name type="common">Fish tapeworm</name>
    <name type="synonym">Diphyllobothrium latum</name>
    <dbReference type="NCBI Taxonomy" id="60516"/>
    <lineage>
        <taxon>Eukaryota</taxon>
        <taxon>Metazoa</taxon>
        <taxon>Spiralia</taxon>
        <taxon>Lophotrochozoa</taxon>
        <taxon>Platyhelminthes</taxon>
        <taxon>Cestoda</taxon>
        <taxon>Eucestoda</taxon>
        <taxon>Diphyllobothriidea</taxon>
        <taxon>Diphyllobothriidae</taxon>
        <taxon>Dibothriocephalus</taxon>
    </lineage>
</organism>
<reference evidence="2 3" key="1">
    <citation type="submission" date="2018-11" db="EMBL/GenBank/DDBJ databases">
        <authorList>
            <consortium name="Pathogen Informatics"/>
        </authorList>
    </citation>
    <scope>NUCLEOTIDE SEQUENCE [LARGE SCALE GENOMIC DNA]</scope>
</reference>
<sequence>MVYLSFRSDALRGRPPVRIRRDFSLSIASCCFHSRVTARFIDTLVSPLLPQQARVQELEAALTRANEELVHLRHKVNTLRTDLADTEKTQKDFVVLSQHLQVGPHMTHANERFRQQQFM</sequence>
<evidence type="ECO:0000256" key="1">
    <source>
        <dbReference type="SAM" id="Coils"/>
    </source>
</evidence>
<keyword evidence="1" id="KW-0175">Coiled coil</keyword>
<dbReference type="OrthoDB" id="79871at2759"/>
<keyword evidence="3" id="KW-1185">Reference proteome</keyword>
<evidence type="ECO:0000313" key="2">
    <source>
        <dbReference type="EMBL" id="VDN16934.1"/>
    </source>
</evidence>
<dbReference type="Gene3D" id="1.20.5.730">
    <property type="entry name" value="Single helix bin"/>
    <property type="match status" value="1"/>
</dbReference>
<gene>
    <name evidence="2" type="ORF">DILT_LOCUS12765</name>
</gene>
<dbReference type="Proteomes" id="UP000281553">
    <property type="component" value="Unassembled WGS sequence"/>
</dbReference>
<dbReference type="AlphaFoldDB" id="A0A3P7LJC7"/>
<feature type="coiled-coil region" evidence="1">
    <location>
        <begin position="55"/>
        <end position="82"/>
    </location>
</feature>
<protein>
    <submittedName>
        <fullName evidence="2">Uncharacterized protein</fullName>
    </submittedName>
</protein>
<name>A0A3P7LJC7_DIBLA</name>